<dbReference type="AlphaFoldDB" id="Q2T7Q6"/>
<keyword evidence="4" id="KW-0732">Signal</keyword>
<keyword evidence="7" id="KW-1185">Reference proteome</keyword>
<accession>Q2T7Q6</accession>
<dbReference type="InterPro" id="IPR050682">
    <property type="entry name" value="ModA/WtpA"/>
</dbReference>
<dbReference type="GO" id="GO:0046872">
    <property type="term" value="F:metal ion binding"/>
    <property type="evidence" value="ECO:0007669"/>
    <property type="project" value="UniProtKB-KW"/>
</dbReference>
<evidence type="ECO:0000256" key="3">
    <source>
        <dbReference type="ARBA" id="ARBA00022723"/>
    </source>
</evidence>
<reference evidence="6 7" key="1">
    <citation type="journal article" date="2005" name="BMC Genomics">
        <title>Bacterial genome adaptation to niches: divergence of the potential virulence genes in three Burkholderia species of different survival strategies.</title>
        <authorList>
            <person name="Kim H.S."/>
            <person name="Schell M.A."/>
            <person name="Yu Y."/>
            <person name="Ulrich R.L."/>
            <person name="Sarria S.H."/>
            <person name="Nierman W.C."/>
            <person name="DeShazer D."/>
        </authorList>
    </citation>
    <scope>NUCLEOTIDE SEQUENCE [LARGE SCALE GENOMIC DNA]</scope>
    <source>
        <strain evidence="7">ATCC 700388 / DSM 13276 / CCUG 48851 / CIP 106301 / E264</strain>
    </source>
</reference>
<dbReference type="HOGENOM" id="CLU_065520_3_1_4"/>
<dbReference type="Pfam" id="PF13531">
    <property type="entry name" value="SBP_bac_11"/>
    <property type="match status" value="1"/>
</dbReference>
<organism evidence="6 7">
    <name type="scientific">Burkholderia thailandensis (strain ATCC 700388 / DSM 13276 / CCUG 48851 / CIP 106301 / E264)</name>
    <dbReference type="NCBI Taxonomy" id="271848"/>
    <lineage>
        <taxon>Bacteria</taxon>
        <taxon>Pseudomonadati</taxon>
        <taxon>Pseudomonadota</taxon>
        <taxon>Betaproteobacteria</taxon>
        <taxon>Burkholderiales</taxon>
        <taxon>Burkholderiaceae</taxon>
        <taxon>Burkholderia</taxon>
        <taxon>pseudomallei group</taxon>
    </lineage>
</organism>
<evidence type="ECO:0000256" key="5">
    <source>
        <dbReference type="ARBA" id="ARBA00062515"/>
    </source>
</evidence>
<dbReference type="PANTHER" id="PTHR30632">
    <property type="entry name" value="MOLYBDATE-BINDING PERIPLASMIC PROTEIN"/>
    <property type="match status" value="1"/>
</dbReference>
<comment type="subunit">
    <text evidence="5">The complex is composed of two ATP-binding proteins (ModC), two transmembrane proteins (ModB) and a solute-binding protein (ModA).</text>
</comment>
<keyword evidence="2" id="KW-0500">Molybdenum</keyword>
<evidence type="ECO:0000256" key="4">
    <source>
        <dbReference type="ARBA" id="ARBA00022729"/>
    </source>
</evidence>
<sequence length="354" mass="37376">MRAPRRLRARYFSESRARLSAFPPFRSFDPSIRQSPTHCPLLSSPTPAPPPRCGVMQHQHSSETRSVITSRILRLRLSSTSLFPAMPAPVRSARRLFLRLATLSALVVGFAAPAAHAADELVVSAAASLTNAFKAVGDAYEKQHPGTKILFNFGASDVLMQQIAKGAPADVFASADQKAMDRAAAERVIADGTRRDFAANSLVLIVPADSRATFGSLRDLSAPAVKRVAFGDPASVPVGRYTEGALKAAGVWNDVSAKGVLAANVRQSLDYVARGEVEAGFVFGTDAAVMPERVKVALTVPTQTPITYPIAVVKDSRHAAAAQGFVAFVLSPAGQAVLAKYGFRPAANGASAAN</sequence>
<dbReference type="PANTHER" id="PTHR30632:SF0">
    <property type="entry name" value="SULFATE-BINDING PROTEIN"/>
    <property type="match status" value="1"/>
</dbReference>
<keyword evidence="3" id="KW-0479">Metal-binding</keyword>
<proteinExistence type="inferred from homology"/>
<evidence type="ECO:0000313" key="6">
    <source>
        <dbReference type="EMBL" id="ABC35040.1"/>
    </source>
</evidence>
<dbReference type="SUPFAM" id="SSF53850">
    <property type="entry name" value="Periplasmic binding protein-like II"/>
    <property type="match status" value="1"/>
</dbReference>
<comment type="similarity">
    <text evidence="1">Belongs to the bacterial solute-binding protein ModA family.</text>
</comment>
<name>Q2T7Q6_BURTA</name>
<dbReference type="GO" id="GO:1901359">
    <property type="term" value="F:tungstate binding"/>
    <property type="evidence" value="ECO:0007669"/>
    <property type="project" value="UniProtKB-ARBA"/>
</dbReference>
<protein>
    <submittedName>
        <fullName evidence="6">Molybdenum ABC transporter, periplasmic molybdate-binding protein</fullName>
    </submittedName>
</protein>
<dbReference type="KEGG" id="bte:BTH_II0593"/>
<dbReference type="EMBL" id="CP000085">
    <property type="protein sequence ID" value="ABC35040.1"/>
    <property type="molecule type" value="Genomic_DNA"/>
</dbReference>
<dbReference type="GO" id="GO:0015689">
    <property type="term" value="P:molybdate ion transport"/>
    <property type="evidence" value="ECO:0007669"/>
    <property type="project" value="InterPro"/>
</dbReference>
<dbReference type="GO" id="GO:0030973">
    <property type="term" value="F:molybdate ion binding"/>
    <property type="evidence" value="ECO:0007669"/>
    <property type="project" value="TreeGrafter"/>
</dbReference>
<dbReference type="InterPro" id="IPR005950">
    <property type="entry name" value="ModA"/>
</dbReference>
<evidence type="ECO:0000256" key="2">
    <source>
        <dbReference type="ARBA" id="ARBA00022505"/>
    </source>
</evidence>
<gene>
    <name evidence="6" type="ordered locus">BTH_II0593</name>
</gene>
<dbReference type="NCBIfam" id="TIGR01256">
    <property type="entry name" value="modA"/>
    <property type="match status" value="1"/>
</dbReference>
<dbReference type="Gene3D" id="3.40.190.10">
    <property type="entry name" value="Periplasmic binding protein-like II"/>
    <property type="match status" value="2"/>
</dbReference>
<evidence type="ECO:0000313" key="7">
    <source>
        <dbReference type="Proteomes" id="UP000001930"/>
    </source>
</evidence>
<evidence type="ECO:0000256" key="1">
    <source>
        <dbReference type="ARBA" id="ARBA00009175"/>
    </source>
</evidence>
<dbReference type="FunFam" id="3.40.190.10:FF:000035">
    <property type="entry name" value="Molybdate ABC transporter substrate-binding protein"/>
    <property type="match status" value="1"/>
</dbReference>
<dbReference type="Proteomes" id="UP000001930">
    <property type="component" value="Chromosome II"/>
</dbReference>